<feature type="signal peptide" evidence="1">
    <location>
        <begin position="1"/>
        <end position="34"/>
    </location>
</feature>
<dbReference type="RefSeq" id="WP_404549313.1">
    <property type="nucleotide sequence ID" value="NZ_JADIKJ010000031.1"/>
</dbReference>
<dbReference type="InterPro" id="IPR031325">
    <property type="entry name" value="RHS_repeat"/>
</dbReference>
<proteinExistence type="predicted"/>
<sequence>MSVSIKGRFLYAMLELILFFLLTFIAMQAPPVSAADNWTAPDYNGPCVPYWFPSKAAATACINAWVAEYNYKVEFNNAPIYHSINNGYTIAYGYYYYPYTYIGNSIYEYRCNQDAYWDDGTHSCVAVTTYYPAKNLGNGADCDGGEGGGSCQTQNGAVQAPVAPDMAGDPINAATGNKYEQEEDFSDVQWLVFRRFYNSSSSVDSGSVGANWRSSFDRSLNIIGSPATTIVLNRPDGKEETFNKANGAWTPDPDISDVLTEIDGAQGSATGYTVFISALKQYETYDATGTLQGVTDDSGQGISLSYSTAQTSAAVAPGLGFLIGVVDSKGRQLSFSYNISGQLTKLIEPDGSVIAYGYDSNGNLTSVNYPDNRTRQYVYNEFSLTGGTSLPNALTGSIDEAGSRYSNTTYNGTGQATSSYFANNVGLTQIAYNGDGSSTIIYPLGSSETMGYVIPNGVIRIATLNQPCGTQCELPWRERTYDANGNPQTSTDFNGITTATTYNSANLLTQQIDAQGTASQRTTNFTWNTTLRVPLTRSVLDASGNPVSTTQWAYNATGQTLARCDIDPTNAAASGYACTNTNTGTVPAGVRRTTYTYCTTVDTVQCPLPGLLLAVTGPRTDLSSTATYSYYLAASAV</sequence>
<dbReference type="Proteomes" id="UP001620461">
    <property type="component" value="Unassembled WGS sequence"/>
</dbReference>
<reference evidence="3 4" key="1">
    <citation type="submission" date="2020-10" db="EMBL/GenBank/DDBJ databases">
        <title>Phylogeny of dyella-like bacteria.</title>
        <authorList>
            <person name="Fu J."/>
        </authorList>
    </citation>
    <scope>NUCLEOTIDE SEQUENCE [LARGE SCALE GENOMIC DNA]</scope>
    <source>
        <strain evidence="3 4">JP1</strain>
    </source>
</reference>
<feature type="non-terminal residue" evidence="3">
    <location>
        <position position="637"/>
    </location>
</feature>
<gene>
    <name evidence="3" type="ORF">ISP15_17890</name>
</gene>
<keyword evidence="4" id="KW-1185">Reference proteome</keyword>
<protein>
    <submittedName>
        <fullName evidence="3">RHS repeat protein</fullName>
    </submittedName>
</protein>
<organism evidence="3 4">
    <name type="scientific">Dyella jejuensis</name>
    <dbReference type="NCBI Taxonomy" id="1432009"/>
    <lineage>
        <taxon>Bacteria</taxon>
        <taxon>Pseudomonadati</taxon>
        <taxon>Pseudomonadota</taxon>
        <taxon>Gammaproteobacteria</taxon>
        <taxon>Lysobacterales</taxon>
        <taxon>Rhodanobacteraceae</taxon>
        <taxon>Dyella</taxon>
    </lineage>
</organism>
<evidence type="ECO:0000256" key="1">
    <source>
        <dbReference type="SAM" id="SignalP"/>
    </source>
</evidence>
<name>A0ABW8JMI5_9GAMM</name>
<dbReference type="InterPro" id="IPR006530">
    <property type="entry name" value="YD"/>
</dbReference>
<dbReference type="Gene3D" id="2.180.10.10">
    <property type="entry name" value="RHS repeat-associated core"/>
    <property type="match status" value="1"/>
</dbReference>
<dbReference type="InterPro" id="IPR045351">
    <property type="entry name" value="DUF6531"/>
</dbReference>
<accession>A0ABW8JMI5</accession>
<feature type="domain" description="DUF6531" evidence="2">
    <location>
        <begin position="168"/>
        <end position="242"/>
    </location>
</feature>
<evidence type="ECO:0000259" key="2">
    <source>
        <dbReference type="Pfam" id="PF20148"/>
    </source>
</evidence>
<comment type="caution">
    <text evidence="3">The sequence shown here is derived from an EMBL/GenBank/DDBJ whole genome shotgun (WGS) entry which is preliminary data.</text>
</comment>
<dbReference type="Pfam" id="PF20148">
    <property type="entry name" value="DUF6531"/>
    <property type="match status" value="1"/>
</dbReference>
<dbReference type="EMBL" id="JADIKJ010000031">
    <property type="protein sequence ID" value="MFK2902204.1"/>
    <property type="molecule type" value="Genomic_DNA"/>
</dbReference>
<keyword evidence="1" id="KW-0732">Signal</keyword>
<evidence type="ECO:0000313" key="4">
    <source>
        <dbReference type="Proteomes" id="UP001620461"/>
    </source>
</evidence>
<dbReference type="Pfam" id="PF05593">
    <property type="entry name" value="RHS_repeat"/>
    <property type="match status" value="1"/>
</dbReference>
<dbReference type="NCBIfam" id="TIGR01643">
    <property type="entry name" value="YD_repeat_2x"/>
    <property type="match status" value="2"/>
</dbReference>
<feature type="chain" id="PRO_5045184343" evidence="1">
    <location>
        <begin position="35"/>
        <end position="637"/>
    </location>
</feature>
<evidence type="ECO:0000313" key="3">
    <source>
        <dbReference type="EMBL" id="MFK2902204.1"/>
    </source>
</evidence>